<name>E1REL2_METP4</name>
<dbReference type="NCBIfam" id="TIGR00229">
    <property type="entry name" value="sensory_box"/>
    <property type="match status" value="3"/>
</dbReference>
<accession>E1REL2</accession>
<dbReference type="SMART" id="SM00086">
    <property type="entry name" value="PAC"/>
    <property type="match status" value="4"/>
</dbReference>
<dbReference type="InterPro" id="IPR036890">
    <property type="entry name" value="HATPase_C_sf"/>
</dbReference>
<feature type="domain" description="PAC" evidence="12">
    <location>
        <begin position="758"/>
        <end position="808"/>
    </location>
</feature>
<dbReference type="EC" id="2.7.13.3" evidence="2"/>
<evidence type="ECO:0000256" key="8">
    <source>
        <dbReference type="ARBA" id="ARBA00023026"/>
    </source>
</evidence>
<feature type="transmembrane region" description="Helical" evidence="9">
    <location>
        <begin position="61"/>
        <end position="79"/>
    </location>
</feature>
<dbReference type="PROSITE" id="PS50113">
    <property type="entry name" value="PAC"/>
    <property type="match status" value="3"/>
</dbReference>
<evidence type="ECO:0000256" key="5">
    <source>
        <dbReference type="ARBA" id="ARBA00022741"/>
    </source>
</evidence>
<dbReference type="eggNOG" id="arCOG02353">
    <property type="taxonomic scope" value="Archaea"/>
</dbReference>
<dbReference type="InterPro" id="IPR013655">
    <property type="entry name" value="PAS_fold_3"/>
</dbReference>
<dbReference type="Proteomes" id="UP000006565">
    <property type="component" value="Chromosome"/>
</dbReference>
<evidence type="ECO:0000313" key="13">
    <source>
        <dbReference type="EMBL" id="ADN34959.1"/>
    </source>
</evidence>
<dbReference type="Pfam" id="PF02518">
    <property type="entry name" value="HATPase_c"/>
    <property type="match status" value="1"/>
</dbReference>
<keyword evidence="9" id="KW-1133">Transmembrane helix</keyword>
<dbReference type="InterPro" id="IPR035965">
    <property type="entry name" value="PAS-like_dom_sf"/>
</dbReference>
<dbReference type="Pfam" id="PF07568">
    <property type="entry name" value="HisKA_2"/>
    <property type="match status" value="1"/>
</dbReference>
<gene>
    <name evidence="13" type="ordered locus">Mpet_0181</name>
</gene>
<dbReference type="CDD" id="cd00130">
    <property type="entry name" value="PAS"/>
    <property type="match status" value="3"/>
</dbReference>
<evidence type="ECO:0000256" key="4">
    <source>
        <dbReference type="ARBA" id="ARBA00022679"/>
    </source>
</evidence>
<dbReference type="STRING" id="679926.Mpet_0181"/>
<sequence>MDFAILLRQKQLFWLSIIALISFFMSEVVIFMLSGESFIVISQVIFFLIVLISLLVPEKSLIINVFIGFIYLIFSALSAGPDFYELVPSMVQFYVFISMSIIISRIILEVRYNEKKYYGLLENTTRGICIYDSEERSLVEKNHAFVYDPSIFFERARSVNPDFFGARIENAGKSSTFEIEYESADGEKLELLVFAERLFERYILFIVTDITESKRNVENSQIVSSLSNALLRGSNIGASSSFTSYAARNISDTCWVGIYLLNDEKNAYRLVSSHNLPEPFEKSFSTIDLGDRIGELIAGGDTVEIDSAALGIVPAEEEPHLQRSVLIVPVYMTNKPIGCIFAVTDKGKKFSESSKNSLNSIAHIFGSALKRINAEKEIIIAKSNLESLFESLDDFIFIYDNEGGIIHTNSTVSGKLGYTTRQLEEMNVAAIHSSPSFEVFDREIRSRISDKSITMPFNLVKSNGEKIPVEMKAVVGKWGDSEVFFVIDRDVTLRKKHEDEIRSRDAILDAVSIIAENFLRADAGADNISESLERLGKAADVASVCLFEVKWTLKDSYSPENVYKWVNDDNAFVPNVESLIRLSVFQEWRGMTTCPPEMDKVVYLDIESVSGEDRKIFETLNIKTLIAVILTVDGSFRGVMCLVESVKRIWSDIETEAIMIAGDIISSAIGRAETDEIFRIPIERSLVGVYHIQNFTFKYVNPKLAEIFGYTREEMLGDLNLVELVHPDYRQLLIDTVQSFKSSAIDGNGGTGGNIPDFHIDARGIKKDGTLNDVEIYGSMMLHSGKFSFIGMVMDITQRKEAERKLYESSEMLDLALKSTKLGIYDWNLRDDKLFYSDALFTMLGYSPEDYEEGRMSFDAIIHPDDKDEKKRKLRAHLEGKTPYYETEYRLRTKDGEWRWIAARGEVFERDSSGKAVRITGTHLDITERKNAEEKISHLNRVLKAVRNVNELIVRETDINNLINGASKLLVETRGYLDAWVILTDRYGSYLDSAGSGDREDVAEIIRKTKSGNPPKILVETLRTTEIVSLSRLMYPEGDPADEGELLCRRLDYGENVFGVVFGVIIISIPSGLSEDQEELGLFNELASDISFAIHDILLQNERKSYEEQILSSLEEKTVLLQEVHHRVKNNLQIISGLIKMQSRNVEDPSARDSLLRCENRIMAIAMVHEALYRSESLSDIHAREHFINLAQSLIDSLSFTEYKDIKLKTDIEIISLPINIAIPCSLIINEIISNAIKYAFTGRDSGEISLVFRSEDENYYLEVSDNGVGVPDDFDLDRSKSLGMRLVRRLAVEQLRGTAEIITGEGTRFIFIFPKHPEQGK</sequence>
<feature type="domain" description="PAC" evidence="12">
    <location>
        <begin position="453"/>
        <end position="503"/>
    </location>
</feature>
<reference evidence="13 14" key="1">
    <citation type="journal article" date="2010" name="Stand. Genomic Sci.">
        <title>Complete genome sequence of Methanoplanus petrolearius type strain (SEBR 4847).</title>
        <authorList>
            <person name="Brambilla E."/>
            <person name="Djao O.D."/>
            <person name="Daligault H."/>
            <person name="Lapidus A."/>
            <person name="Lucas S."/>
            <person name="Hammon N."/>
            <person name="Nolan M."/>
            <person name="Tice H."/>
            <person name="Cheng J.F."/>
            <person name="Han C."/>
            <person name="Tapia R."/>
            <person name="Goodwin L."/>
            <person name="Pitluck S."/>
            <person name="Liolios K."/>
            <person name="Ivanova N."/>
            <person name="Mavromatis K."/>
            <person name="Mikhailova N."/>
            <person name="Pati A."/>
            <person name="Chen A."/>
            <person name="Palaniappan K."/>
            <person name="Land M."/>
            <person name="Hauser L."/>
            <person name="Chang Y.J."/>
            <person name="Jeffries C.D."/>
            <person name="Rohde M."/>
            <person name="Spring S."/>
            <person name="Sikorski J."/>
            <person name="Goker M."/>
            <person name="Woyke T."/>
            <person name="Bristow J."/>
            <person name="Eisen J.A."/>
            <person name="Markowitz V."/>
            <person name="Hugenholtz P."/>
            <person name="Kyrpides N.C."/>
            <person name="Klenk H.P."/>
        </authorList>
    </citation>
    <scope>NUCLEOTIDE SEQUENCE [LARGE SCALE GENOMIC DNA]</scope>
    <source>
        <strain evidence="14">DSM 11571 / OCM 486 / SEBR 4847</strain>
    </source>
</reference>
<feature type="domain" description="Histidine kinase" evidence="10">
    <location>
        <begin position="1228"/>
        <end position="1318"/>
    </location>
</feature>
<feature type="domain" description="PAS" evidence="11">
    <location>
        <begin position="381"/>
        <end position="423"/>
    </location>
</feature>
<dbReference type="Gene3D" id="3.30.450.20">
    <property type="entry name" value="PAS domain"/>
    <property type="match status" value="4"/>
</dbReference>
<keyword evidence="7" id="KW-0067">ATP-binding</keyword>
<evidence type="ECO:0000256" key="7">
    <source>
        <dbReference type="ARBA" id="ARBA00022840"/>
    </source>
</evidence>
<keyword evidence="6 13" id="KW-0418">Kinase</keyword>
<feature type="domain" description="PAC" evidence="12">
    <location>
        <begin position="885"/>
        <end position="938"/>
    </location>
</feature>
<dbReference type="InterPro" id="IPR001610">
    <property type="entry name" value="PAC"/>
</dbReference>
<dbReference type="SUPFAM" id="SSF55781">
    <property type="entry name" value="GAF domain-like"/>
    <property type="match status" value="2"/>
</dbReference>
<dbReference type="eggNOG" id="arCOG06940">
    <property type="taxonomic scope" value="Archaea"/>
</dbReference>
<dbReference type="InterPro" id="IPR000014">
    <property type="entry name" value="PAS"/>
</dbReference>
<dbReference type="InterPro" id="IPR005467">
    <property type="entry name" value="His_kinase_dom"/>
</dbReference>
<keyword evidence="5" id="KW-0547">Nucleotide-binding</keyword>
<dbReference type="SMART" id="SM00091">
    <property type="entry name" value="PAS"/>
    <property type="match status" value="3"/>
</dbReference>
<dbReference type="SUPFAM" id="SSF55874">
    <property type="entry name" value="ATPase domain of HSP90 chaperone/DNA topoisomerase II/histidine kinase"/>
    <property type="match status" value="1"/>
</dbReference>
<evidence type="ECO:0000259" key="12">
    <source>
        <dbReference type="PROSITE" id="PS50113"/>
    </source>
</evidence>
<dbReference type="eggNOG" id="arCOG02348">
    <property type="taxonomic scope" value="Archaea"/>
</dbReference>
<evidence type="ECO:0000256" key="6">
    <source>
        <dbReference type="ARBA" id="ARBA00022777"/>
    </source>
</evidence>
<comment type="catalytic activity">
    <reaction evidence="1">
        <text>ATP + protein L-histidine = ADP + protein N-phospho-L-histidine.</text>
        <dbReference type="EC" id="2.7.13.3"/>
    </reaction>
</comment>
<dbReference type="PANTHER" id="PTHR41523:SF8">
    <property type="entry name" value="ETHYLENE RESPONSE SENSOR PROTEIN"/>
    <property type="match status" value="1"/>
</dbReference>
<dbReference type="HOGENOM" id="CLU_259742_0_0_2"/>
<feature type="transmembrane region" description="Helical" evidence="9">
    <location>
        <begin position="12"/>
        <end position="32"/>
    </location>
</feature>
<dbReference type="OrthoDB" id="117117at2157"/>
<keyword evidence="3" id="KW-0597">Phosphoprotein</keyword>
<evidence type="ECO:0000256" key="1">
    <source>
        <dbReference type="ARBA" id="ARBA00000085"/>
    </source>
</evidence>
<keyword evidence="14" id="KW-1185">Reference proteome</keyword>
<evidence type="ECO:0000313" key="14">
    <source>
        <dbReference type="Proteomes" id="UP000006565"/>
    </source>
</evidence>
<feature type="domain" description="PAS" evidence="11">
    <location>
        <begin position="699"/>
        <end position="744"/>
    </location>
</feature>
<evidence type="ECO:0000259" key="10">
    <source>
        <dbReference type="PROSITE" id="PS50109"/>
    </source>
</evidence>
<keyword evidence="9" id="KW-0812">Transmembrane</keyword>
<dbReference type="InterPro" id="IPR000700">
    <property type="entry name" value="PAS-assoc_C"/>
</dbReference>
<dbReference type="InterPro" id="IPR029016">
    <property type="entry name" value="GAF-like_dom_sf"/>
</dbReference>
<dbReference type="SMART" id="SM00387">
    <property type="entry name" value="HATPase_c"/>
    <property type="match status" value="1"/>
</dbReference>
<dbReference type="InterPro" id="IPR011495">
    <property type="entry name" value="Sig_transdc_His_kin_sub2_dim/P"/>
</dbReference>
<keyword evidence="8" id="KW-0843">Virulence</keyword>
<dbReference type="Gene3D" id="3.30.450.40">
    <property type="match status" value="2"/>
</dbReference>
<evidence type="ECO:0000259" key="11">
    <source>
        <dbReference type="PROSITE" id="PS50112"/>
    </source>
</evidence>
<dbReference type="Gene3D" id="3.30.565.10">
    <property type="entry name" value="Histidine kinase-like ATPase, C-terminal domain"/>
    <property type="match status" value="1"/>
</dbReference>
<dbReference type="PANTHER" id="PTHR41523">
    <property type="entry name" value="TWO-COMPONENT SYSTEM SENSOR PROTEIN"/>
    <property type="match status" value="1"/>
</dbReference>
<evidence type="ECO:0000256" key="9">
    <source>
        <dbReference type="SAM" id="Phobius"/>
    </source>
</evidence>
<dbReference type="GO" id="GO:0005524">
    <property type="term" value="F:ATP binding"/>
    <property type="evidence" value="ECO:0007669"/>
    <property type="project" value="UniProtKB-KW"/>
</dbReference>
<dbReference type="PROSITE" id="PS50112">
    <property type="entry name" value="PAS"/>
    <property type="match status" value="3"/>
</dbReference>
<organism evidence="13 14">
    <name type="scientific">Methanolacinia petrolearia (strain DSM 11571 / OCM 486 / SEBR 4847)</name>
    <name type="common">Methanoplanus petrolearius</name>
    <dbReference type="NCBI Taxonomy" id="679926"/>
    <lineage>
        <taxon>Archaea</taxon>
        <taxon>Methanobacteriati</taxon>
        <taxon>Methanobacteriota</taxon>
        <taxon>Stenosarchaea group</taxon>
        <taxon>Methanomicrobia</taxon>
        <taxon>Methanomicrobiales</taxon>
        <taxon>Methanomicrobiaceae</taxon>
        <taxon>Methanolacinia</taxon>
    </lineage>
</organism>
<dbReference type="eggNOG" id="arCOG02338">
    <property type="taxonomic scope" value="Archaea"/>
</dbReference>
<dbReference type="GeneID" id="9742623"/>
<keyword evidence="9" id="KW-0472">Membrane</keyword>
<dbReference type="Gene3D" id="2.10.70.100">
    <property type="match status" value="1"/>
</dbReference>
<dbReference type="Pfam" id="PF13426">
    <property type="entry name" value="PAS_9"/>
    <property type="match status" value="2"/>
</dbReference>
<protein>
    <recommendedName>
        <fullName evidence="2">histidine kinase</fullName>
        <ecNumber evidence="2">2.7.13.3</ecNumber>
    </recommendedName>
</protein>
<dbReference type="KEGG" id="mpi:Mpet_0181"/>
<dbReference type="GO" id="GO:0004673">
    <property type="term" value="F:protein histidine kinase activity"/>
    <property type="evidence" value="ECO:0007669"/>
    <property type="project" value="UniProtKB-EC"/>
</dbReference>
<dbReference type="eggNOG" id="arCOG06712">
    <property type="taxonomic scope" value="Archaea"/>
</dbReference>
<feature type="transmembrane region" description="Helical" evidence="9">
    <location>
        <begin position="38"/>
        <end position="56"/>
    </location>
</feature>
<dbReference type="PROSITE" id="PS50109">
    <property type="entry name" value="HIS_KIN"/>
    <property type="match status" value="1"/>
</dbReference>
<evidence type="ECO:0000256" key="3">
    <source>
        <dbReference type="ARBA" id="ARBA00022553"/>
    </source>
</evidence>
<dbReference type="EMBL" id="CP002117">
    <property type="protein sequence ID" value="ADN34959.1"/>
    <property type="molecule type" value="Genomic_DNA"/>
</dbReference>
<feature type="domain" description="PAS" evidence="11">
    <location>
        <begin position="809"/>
        <end position="881"/>
    </location>
</feature>
<proteinExistence type="predicted"/>
<evidence type="ECO:0000256" key="2">
    <source>
        <dbReference type="ARBA" id="ARBA00012438"/>
    </source>
</evidence>
<dbReference type="Pfam" id="PF08447">
    <property type="entry name" value="PAS_3"/>
    <property type="match status" value="1"/>
</dbReference>
<dbReference type="InterPro" id="IPR003594">
    <property type="entry name" value="HATPase_dom"/>
</dbReference>
<keyword evidence="4" id="KW-0808">Transferase</keyword>
<dbReference type="eggNOG" id="arCOG06359">
    <property type="taxonomic scope" value="Archaea"/>
</dbReference>
<dbReference type="RefSeq" id="WP_013328138.1">
    <property type="nucleotide sequence ID" value="NC_014507.1"/>
</dbReference>
<dbReference type="SUPFAM" id="SSF55785">
    <property type="entry name" value="PYP-like sensor domain (PAS domain)"/>
    <property type="match status" value="3"/>
</dbReference>